<feature type="region of interest" description="Disordered" evidence="1">
    <location>
        <begin position="116"/>
        <end position="138"/>
    </location>
</feature>
<dbReference type="EMBL" id="VYZN01000001">
    <property type="protein sequence ID" value="KAE9544721.1"/>
    <property type="molecule type" value="Genomic_DNA"/>
</dbReference>
<evidence type="ECO:0000256" key="2">
    <source>
        <dbReference type="SAM" id="Phobius"/>
    </source>
</evidence>
<keyword evidence="2" id="KW-1133">Transmembrane helix</keyword>
<keyword evidence="2" id="KW-0812">Transmembrane</keyword>
<protein>
    <submittedName>
        <fullName evidence="3">Uncharacterized protein</fullName>
    </submittedName>
</protein>
<organism evidence="3 4">
    <name type="scientific">Aphis glycines</name>
    <name type="common">Soybean aphid</name>
    <dbReference type="NCBI Taxonomy" id="307491"/>
    <lineage>
        <taxon>Eukaryota</taxon>
        <taxon>Metazoa</taxon>
        <taxon>Ecdysozoa</taxon>
        <taxon>Arthropoda</taxon>
        <taxon>Hexapoda</taxon>
        <taxon>Insecta</taxon>
        <taxon>Pterygota</taxon>
        <taxon>Neoptera</taxon>
        <taxon>Paraneoptera</taxon>
        <taxon>Hemiptera</taxon>
        <taxon>Sternorrhyncha</taxon>
        <taxon>Aphidomorpha</taxon>
        <taxon>Aphidoidea</taxon>
        <taxon>Aphididae</taxon>
        <taxon>Aphidini</taxon>
        <taxon>Aphis</taxon>
        <taxon>Aphis</taxon>
    </lineage>
</organism>
<reference evidence="3 4" key="1">
    <citation type="submission" date="2019-08" db="EMBL/GenBank/DDBJ databases">
        <title>The genome of the soybean aphid Biotype 1, its phylome, world population structure and adaptation to the North American continent.</title>
        <authorList>
            <person name="Giordano R."/>
            <person name="Donthu R.K."/>
            <person name="Hernandez A.G."/>
            <person name="Wright C.L."/>
            <person name="Zimin A.V."/>
        </authorList>
    </citation>
    <scope>NUCLEOTIDE SEQUENCE [LARGE SCALE GENOMIC DNA]</scope>
    <source>
        <tissue evidence="3">Whole aphids</tissue>
    </source>
</reference>
<evidence type="ECO:0000313" key="3">
    <source>
        <dbReference type="EMBL" id="KAE9544721.1"/>
    </source>
</evidence>
<evidence type="ECO:0000256" key="1">
    <source>
        <dbReference type="SAM" id="MobiDB-lite"/>
    </source>
</evidence>
<comment type="caution">
    <text evidence="3">The sequence shown here is derived from an EMBL/GenBank/DDBJ whole genome shotgun (WGS) entry which is preliminary data.</text>
</comment>
<accession>A0A6G0U6H1</accession>
<feature type="region of interest" description="Disordered" evidence="1">
    <location>
        <begin position="63"/>
        <end position="83"/>
    </location>
</feature>
<dbReference type="Proteomes" id="UP000475862">
    <property type="component" value="Unassembled WGS sequence"/>
</dbReference>
<keyword evidence="4" id="KW-1185">Reference proteome</keyword>
<name>A0A6G0U6H1_APHGL</name>
<evidence type="ECO:0000313" key="4">
    <source>
        <dbReference type="Proteomes" id="UP000475862"/>
    </source>
</evidence>
<proteinExistence type="predicted"/>
<dbReference type="AlphaFoldDB" id="A0A6G0U6H1"/>
<sequence length="214" mass="24754">MLDYMSTKRKTRPYCKHYFIRLSINKAAIISHIARFLYIILLLRHIRTSIGSAPVGGWPRAHNYDHARRSSSPSSVGRSKWERRKNEKKSLKCICSRPSRWRPDGCGHISRETIRKSATGNDVTSAHKPHPPPPSPQSNCAIHEYATALRIIIFFNNCSFVHRPQRSGRVISYTRYCRSPSSSRQRFLARRPQSKLSNRIRLPVRVHTSAVLRR</sequence>
<gene>
    <name evidence="3" type="ORF">AGLY_000263</name>
</gene>
<keyword evidence="2" id="KW-0472">Membrane</keyword>
<feature type="transmembrane region" description="Helical" evidence="2">
    <location>
        <begin position="20"/>
        <end position="43"/>
    </location>
</feature>